<dbReference type="PANTHER" id="PTHR23236:SF23">
    <property type="entry name" value="RNA-BINDING PROTEIN EEED8.12-RELATED"/>
    <property type="match status" value="1"/>
</dbReference>
<dbReference type="STRING" id="31234.E3NI93"/>
<dbReference type="OMA" id="MALLMHE"/>
<dbReference type="SUPFAM" id="SSF54928">
    <property type="entry name" value="RNA-binding domain, RBD"/>
    <property type="match status" value="1"/>
</dbReference>
<evidence type="ECO:0000259" key="4">
    <source>
        <dbReference type="PROSITE" id="PS50102"/>
    </source>
</evidence>
<dbReference type="CTD" id="9803952"/>
<sequence length="205" mass="22844">MPWFADCARVFWLATTFLSSTMASIIDNNSNMCSMNEEIEAEAKVLRDIQNRLSESMEIGKTVPPTEEEQKAIDARSVFVGNVDFGSTIEELEAHFKGCGEIVRITIPKDKLTKKQKNFAYVEFESSASVENAMVMNGSAFRERQIVVTAKRTNKPGMGAQRGRGGFRGRRGEQQTVVVKYVYVNGPAPRGRGGFRGGRGRFNPY</sequence>
<dbReference type="InterPro" id="IPR035979">
    <property type="entry name" value="RBD_domain_sf"/>
</dbReference>
<feature type="signal peptide" evidence="3">
    <location>
        <begin position="1"/>
        <end position="23"/>
    </location>
</feature>
<name>E3NI93_CAERE</name>
<reference evidence="5" key="1">
    <citation type="submission" date="2007-07" db="EMBL/GenBank/DDBJ databases">
        <title>PCAP assembly of the Caenorhabditis remanei genome.</title>
        <authorList>
            <consortium name="The Caenorhabditis remanei Sequencing Consortium"/>
            <person name="Wilson R.K."/>
        </authorList>
    </citation>
    <scope>NUCLEOTIDE SEQUENCE [LARGE SCALE GENOMIC DNA]</scope>
    <source>
        <strain evidence="5">PB4641</strain>
    </source>
</reference>
<feature type="domain" description="RRM" evidence="4">
    <location>
        <begin position="76"/>
        <end position="153"/>
    </location>
</feature>
<keyword evidence="6" id="KW-1185">Reference proteome</keyword>
<evidence type="ECO:0000256" key="1">
    <source>
        <dbReference type="ARBA" id="ARBA00022884"/>
    </source>
</evidence>
<dbReference type="CDD" id="cd12306">
    <property type="entry name" value="RRM_II_PABPs"/>
    <property type="match status" value="1"/>
</dbReference>
<evidence type="ECO:0000313" key="6">
    <source>
        <dbReference type="Proteomes" id="UP000008281"/>
    </source>
</evidence>
<dbReference type="InterPro" id="IPR012677">
    <property type="entry name" value="Nucleotide-bd_a/b_plait_sf"/>
</dbReference>
<protein>
    <recommendedName>
        <fullName evidence="4">RRM domain-containing protein</fullName>
    </recommendedName>
</protein>
<dbReference type="FunCoup" id="E3NI93">
    <property type="interactions" value="210"/>
</dbReference>
<dbReference type="GO" id="GO:0005634">
    <property type="term" value="C:nucleus"/>
    <property type="evidence" value="ECO:0007669"/>
    <property type="project" value="TreeGrafter"/>
</dbReference>
<dbReference type="KEGG" id="crq:GCK72_004266"/>
<dbReference type="Pfam" id="PF00076">
    <property type="entry name" value="RRM_1"/>
    <property type="match status" value="1"/>
</dbReference>
<accession>E3NI93</accession>
<proteinExistence type="predicted"/>
<dbReference type="PANTHER" id="PTHR23236">
    <property type="entry name" value="EUKARYOTIC TRANSLATION INITIATION FACTOR 4B/4H"/>
    <property type="match status" value="1"/>
</dbReference>
<dbReference type="HOGENOM" id="CLU_012062_23_3_1"/>
<dbReference type="AlphaFoldDB" id="E3NI93"/>
<dbReference type="eggNOG" id="KOG4209">
    <property type="taxonomic scope" value="Eukaryota"/>
</dbReference>
<gene>
    <name evidence="5" type="ORF">CRE_30217</name>
</gene>
<dbReference type="InParanoid" id="E3NI93"/>
<feature type="chain" id="PRO_5003178649" description="RRM domain-containing protein" evidence="3">
    <location>
        <begin position="24"/>
        <end position="205"/>
    </location>
</feature>
<dbReference type="OrthoDB" id="4726at2759"/>
<dbReference type="GO" id="GO:0008143">
    <property type="term" value="F:poly(A) binding"/>
    <property type="evidence" value="ECO:0007669"/>
    <property type="project" value="TreeGrafter"/>
</dbReference>
<evidence type="ECO:0000256" key="3">
    <source>
        <dbReference type="SAM" id="SignalP"/>
    </source>
</evidence>
<keyword evidence="3" id="KW-0732">Signal</keyword>
<evidence type="ECO:0000256" key="2">
    <source>
        <dbReference type="PROSITE-ProRule" id="PRU00176"/>
    </source>
</evidence>
<dbReference type="Proteomes" id="UP000008281">
    <property type="component" value="Unassembled WGS sequence"/>
</dbReference>
<dbReference type="EMBL" id="DS268696">
    <property type="protein sequence ID" value="EFO98812.1"/>
    <property type="molecule type" value="Genomic_DNA"/>
</dbReference>
<dbReference type="Gene3D" id="3.30.70.330">
    <property type="match status" value="1"/>
</dbReference>
<organism evidence="6">
    <name type="scientific">Caenorhabditis remanei</name>
    <name type="common">Caenorhabditis vulgaris</name>
    <dbReference type="NCBI Taxonomy" id="31234"/>
    <lineage>
        <taxon>Eukaryota</taxon>
        <taxon>Metazoa</taxon>
        <taxon>Ecdysozoa</taxon>
        <taxon>Nematoda</taxon>
        <taxon>Chromadorea</taxon>
        <taxon>Rhabditida</taxon>
        <taxon>Rhabditina</taxon>
        <taxon>Rhabditomorpha</taxon>
        <taxon>Rhabditoidea</taxon>
        <taxon>Rhabditidae</taxon>
        <taxon>Peloderinae</taxon>
        <taxon>Caenorhabditis</taxon>
    </lineage>
</organism>
<keyword evidence="1 2" id="KW-0694">RNA-binding</keyword>
<dbReference type="RefSeq" id="XP_003091880.2">
    <property type="nucleotide sequence ID" value="XM_003091832.2"/>
</dbReference>
<dbReference type="PROSITE" id="PS50102">
    <property type="entry name" value="RRM"/>
    <property type="match status" value="1"/>
</dbReference>
<dbReference type="SMART" id="SM00360">
    <property type="entry name" value="RRM"/>
    <property type="match status" value="1"/>
</dbReference>
<evidence type="ECO:0000313" key="5">
    <source>
        <dbReference type="EMBL" id="EFO98812.1"/>
    </source>
</evidence>
<dbReference type="GeneID" id="9803952"/>
<dbReference type="InterPro" id="IPR000504">
    <property type="entry name" value="RRM_dom"/>
</dbReference>